<evidence type="ECO:0000313" key="10">
    <source>
        <dbReference type="Proteomes" id="UP000192907"/>
    </source>
</evidence>
<dbReference type="Proteomes" id="UP000192907">
    <property type="component" value="Unassembled WGS sequence"/>
</dbReference>
<keyword evidence="3" id="KW-1003">Cell membrane</keyword>
<evidence type="ECO:0000256" key="3">
    <source>
        <dbReference type="ARBA" id="ARBA00022475"/>
    </source>
</evidence>
<evidence type="ECO:0000256" key="6">
    <source>
        <dbReference type="ARBA" id="ARBA00023136"/>
    </source>
</evidence>
<evidence type="ECO:0000256" key="4">
    <source>
        <dbReference type="ARBA" id="ARBA00022692"/>
    </source>
</evidence>
<keyword evidence="4 7" id="KW-0812">Transmembrane</keyword>
<dbReference type="EMBL" id="FWZT01000018">
    <property type="protein sequence ID" value="SMF56626.1"/>
    <property type="molecule type" value="Genomic_DNA"/>
</dbReference>
<keyword evidence="10" id="KW-1185">Reference proteome</keyword>
<dbReference type="InterPro" id="IPR003838">
    <property type="entry name" value="ABC3_permease_C"/>
</dbReference>
<proteinExistence type="inferred from homology"/>
<comment type="similarity">
    <text evidence="2">Belongs to the ABC-4 integral membrane protein family. LolC/E subfamily.</text>
</comment>
<feature type="domain" description="ABC3 transporter permease C-terminal" evidence="8">
    <location>
        <begin position="283"/>
        <end position="410"/>
    </location>
</feature>
<evidence type="ECO:0000313" key="9">
    <source>
        <dbReference type="EMBL" id="SMF56626.1"/>
    </source>
</evidence>
<dbReference type="InterPro" id="IPR051447">
    <property type="entry name" value="Lipoprotein-release_system"/>
</dbReference>
<dbReference type="Pfam" id="PF02687">
    <property type="entry name" value="FtsX"/>
    <property type="match status" value="1"/>
</dbReference>
<keyword evidence="5 7" id="KW-1133">Transmembrane helix</keyword>
<evidence type="ECO:0000256" key="2">
    <source>
        <dbReference type="ARBA" id="ARBA00005236"/>
    </source>
</evidence>
<dbReference type="RefSeq" id="WP_132322396.1">
    <property type="nucleotide sequence ID" value="NZ_FWZT01000018.1"/>
</dbReference>
<dbReference type="PANTHER" id="PTHR30489:SF0">
    <property type="entry name" value="LIPOPROTEIN-RELEASING SYSTEM TRANSMEMBRANE PROTEIN LOLE"/>
    <property type="match status" value="1"/>
</dbReference>
<accession>A0A1Y6CCZ8</accession>
<dbReference type="GO" id="GO:0044874">
    <property type="term" value="P:lipoprotein localization to outer membrane"/>
    <property type="evidence" value="ECO:0007669"/>
    <property type="project" value="TreeGrafter"/>
</dbReference>
<dbReference type="GO" id="GO:0098797">
    <property type="term" value="C:plasma membrane protein complex"/>
    <property type="evidence" value="ECO:0007669"/>
    <property type="project" value="TreeGrafter"/>
</dbReference>
<feature type="transmembrane region" description="Helical" evidence="7">
    <location>
        <begin position="388"/>
        <end position="410"/>
    </location>
</feature>
<dbReference type="AlphaFoldDB" id="A0A1Y6CCZ8"/>
<evidence type="ECO:0000256" key="7">
    <source>
        <dbReference type="SAM" id="Phobius"/>
    </source>
</evidence>
<feature type="transmembrane region" description="Helical" evidence="7">
    <location>
        <begin position="324"/>
        <end position="349"/>
    </location>
</feature>
<dbReference type="STRING" id="1513793.SAMN06296036_11844"/>
<protein>
    <submittedName>
        <fullName evidence="9">Putative ABC transport system permease protein</fullName>
    </submittedName>
</protein>
<evidence type="ECO:0000256" key="1">
    <source>
        <dbReference type="ARBA" id="ARBA00004651"/>
    </source>
</evidence>
<evidence type="ECO:0000256" key="5">
    <source>
        <dbReference type="ARBA" id="ARBA00022989"/>
    </source>
</evidence>
<sequence length="423" mass="46397">MIHFLFLGLWRDKHRSLFPILVVAAGTSLCVLLQAWMDGEMNSIVDHSVNFQKGHVRITTKAYQEFEDQKPNDLAVLGSNSLIEGLADEVPNLNWAPRIYFGGLLDLGDESGETLKQSPILGIAIDFDLNQETQRLSLDKGLTRGHFPRNHEVLVSVDLMEQLGLTLDDSITIISSTMDGSMAVANFKISGSVTFGMKALDRSGIVLDIREARSFLNMPDGASEILGFFDSKRFNSEASLKLQQNFNDMQDQSDESFPLTMSILSDDPDLSMMMSLGRWMNIIVVSAFVFIMSIILWNAGLLNGLRRHGEFGLRLALGESAKTIYQNLIVESIIIGVIGAILGTLLGLIPSYYLQENGLNIAEMMSTDLATIVIADTIYARISGATIVVGLVPGLIANCLGAAIAGRAIFKRSTAQLFKELEQ</sequence>
<dbReference type="OrthoDB" id="9770036at2"/>
<reference evidence="10" key="1">
    <citation type="submission" date="2017-04" db="EMBL/GenBank/DDBJ databases">
        <authorList>
            <person name="Varghese N."/>
            <person name="Submissions S."/>
        </authorList>
    </citation>
    <scope>NUCLEOTIDE SEQUENCE [LARGE SCALE GENOMIC DNA]</scope>
    <source>
        <strain evidence="10">RKEM611</strain>
    </source>
</reference>
<feature type="transmembrane region" description="Helical" evidence="7">
    <location>
        <begin position="282"/>
        <end position="304"/>
    </location>
</feature>
<comment type="subcellular location">
    <subcellularLocation>
        <location evidence="1">Cell membrane</location>
        <topology evidence="1">Multi-pass membrane protein</topology>
    </subcellularLocation>
</comment>
<gene>
    <name evidence="9" type="ORF">SAMN06296036_11844</name>
</gene>
<organism evidence="9 10">
    <name type="scientific">Pseudobacteriovorax antillogorgiicola</name>
    <dbReference type="NCBI Taxonomy" id="1513793"/>
    <lineage>
        <taxon>Bacteria</taxon>
        <taxon>Pseudomonadati</taxon>
        <taxon>Bdellovibrionota</taxon>
        <taxon>Oligoflexia</taxon>
        <taxon>Oligoflexales</taxon>
        <taxon>Pseudobacteriovoracaceae</taxon>
        <taxon>Pseudobacteriovorax</taxon>
    </lineage>
</organism>
<name>A0A1Y6CCZ8_9BACT</name>
<evidence type="ECO:0000259" key="8">
    <source>
        <dbReference type="Pfam" id="PF02687"/>
    </source>
</evidence>
<keyword evidence="6 7" id="KW-0472">Membrane</keyword>
<dbReference type="PANTHER" id="PTHR30489">
    <property type="entry name" value="LIPOPROTEIN-RELEASING SYSTEM TRANSMEMBRANE PROTEIN LOLE"/>
    <property type="match status" value="1"/>
</dbReference>